<comment type="caution">
    <text evidence="4">The sequence shown here is derived from an EMBL/GenBank/DDBJ whole genome shotgun (WGS) entry which is preliminary data.</text>
</comment>
<evidence type="ECO:0000313" key="5">
    <source>
        <dbReference type="Proteomes" id="UP000799444"/>
    </source>
</evidence>
<evidence type="ECO:0000256" key="1">
    <source>
        <dbReference type="ARBA" id="ARBA00023242"/>
    </source>
</evidence>
<protein>
    <recommendedName>
        <fullName evidence="3">Zn(2)-C6 fungal-type domain-containing protein</fullName>
    </recommendedName>
</protein>
<feature type="compositionally biased region" description="Polar residues" evidence="2">
    <location>
        <begin position="359"/>
        <end position="373"/>
    </location>
</feature>
<dbReference type="SMART" id="SM00066">
    <property type="entry name" value="GAL4"/>
    <property type="match status" value="1"/>
</dbReference>
<accession>A0A9P4R2Q5</accession>
<dbReference type="AlphaFoldDB" id="A0A9P4R2Q5"/>
<dbReference type="InterPro" id="IPR036864">
    <property type="entry name" value="Zn2-C6_fun-type_DNA-bd_sf"/>
</dbReference>
<reference evidence="4" key="1">
    <citation type="journal article" date="2020" name="Stud. Mycol.">
        <title>101 Dothideomycetes genomes: a test case for predicting lifestyles and emergence of pathogens.</title>
        <authorList>
            <person name="Haridas S."/>
            <person name="Albert R."/>
            <person name="Binder M."/>
            <person name="Bloem J."/>
            <person name="Labutti K."/>
            <person name="Salamov A."/>
            <person name="Andreopoulos B."/>
            <person name="Baker S."/>
            <person name="Barry K."/>
            <person name="Bills G."/>
            <person name="Bluhm B."/>
            <person name="Cannon C."/>
            <person name="Castanera R."/>
            <person name="Culley D."/>
            <person name="Daum C."/>
            <person name="Ezra D."/>
            <person name="Gonzalez J."/>
            <person name="Henrissat B."/>
            <person name="Kuo A."/>
            <person name="Liang C."/>
            <person name="Lipzen A."/>
            <person name="Lutzoni F."/>
            <person name="Magnuson J."/>
            <person name="Mondo S."/>
            <person name="Nolan M."/>
            <person name="Ohm R."/>
            <person name="Pangilinan J."/>
            <person name="Park H.-J."/>
            <person name="Ramirez L."/>
            <person name="Alfaro M."/>
            <person name="Sun H."/>
            <person name="Tritt A."/>
            <person name="Yoshinaga Y."/>
            <person name="Zwiers L.-H."/>
            <person name="Turgeon B."/>
            <person name="Goodwin S."/>
            <person name="Spatafora J."/>
            <person name="Crous P."/>
            <person name="Grigoriev I."/>
        </authorList>
    </citation>
    <scope>NUCLEOTIDE SEQUENCE</scope>
    <source>
        <strain evidence="4">CBS 125425</strain>
    </source>
</reference>
<dbReference type="PROSITE" id="PS50048">
    <property type="entry name" value="ZN2_CY6_FUNGAL_2"/>
    <property type="match status" value="1"/>
</dbReference>
<dbReference type="SUPFAM" id="SSF57701">
    <property type="entry name" value="Zn2/Cys6 DNA-binding domain"/>
    <property type="match status" value="1"/>
</dbReference>
<feature type="region of interest" description="Disordered" evidence="2">
    <location>
        <begin position="466"/>
        <end position="538"/>
    </location>
</feature>
<feature type="region of interest" description="Disordered" evidence="2">
    <location>
        <begin position="51"/>
        <end position="91"/>
    </location>
</feature>
<feature type="compositionally biased region" description="Polar residues" evidence="2">
    <location>
        <begin position="381"/>
        <end position="390"/>
    </location>
</feature>
<dbReference type="Gene3D" id="4.10.240.10">
    <property type="entry name" value="Zn(2)-C6 fungal-type DNA-binding domain"/>
    <property type="match status" value="1"/>
</dbReference>
<proteinExistence type="predicted"/>
<feature type="compositionally biased region" description="Low complexity" evidence="2">
    <location>
        <begin position="398"/>
        <end position="417"/>
    </location>
</feature>
<keyword evidence="1" id="KW-0539">Nucleus</keyword>
<gene>
    <name evidence="4" type="ORF">EJ04DRAFT_551756</name>
</gene>
<dbReference type="InterPro" id="IPR001138">
    <property type="entry name" value="Zn2Cys6_DnaBD"/>
</dbReference>
<name>A0A9P4R2Q5_9PLEO</name>
<feature type="compositionally biased region" description="Polar residues" evidence="2">
    <location>
        <begin position="485"/>
        <end position="512"/>
    </location>
</feature>
<feature type="domain" description="Zn(2)-C6 fungal-type" evidence="3">
    <location>
        <begin position="99"/>
        <end position="135"/>
    </location>
</feature>
<dbReference type="GO" id="GO:0000981">
    <property type="term" value="F:DNA-binding transcription factor activity, RNA polymerase II-specific"/>
    <property type="evidence" value="ECO:0007669"/>
    <property type="project" value="InterPro"/>
</dbReference>
<organism evidence="4 5">
    <name type="scientific">Polyplosphaeria fusca</name>
    <dbReference type="NCBI Taxonomy" id="682080"/>
    <lineage>
        <taxon>Eukaryota</taxon>
        <taxon>Fungi</taxon>
        <taxon>Dikarya</taxon>
        <taxon>Ascomycota</taxon>
        <taxon>Pezizomycotina</taxon>
        <taxon>Dothideomycetes</taxon>
        <taxon>Pleosporomycetidae</taxon>
        <taxon>Pleosporales</taxon>
        <taxon>Tetraplosphaeriaceae</taxon>
        <taxon>Polyplosphaeria</taxon>
    </lineage>
</organism>
<sequence length="538" mass="57962">MSTTIIPEICHSLLSNHTAGSMMMECESRQFPQSPPFLLPHYFYSDRNAPLSFSQGDRPDPRAYPITGSMGGLRSRPPPGGQDEGSGEVGQARKRVALACARCRKRKIRCSGDPGNGTGCQNCKLAGVDPELCQFHRVGSIPSSMTDPNAMMPIYNAAASKGYSRTFSTGHYPQIDNRSTFASQTWAVPYTEDTSPVEVYGLDQSAAYIPSQNTMTNVYGDSYRWGVTHQRALHGAGSVYVPPDYTPSSFPYLSTPNMRSTVISPNESMCGLNNMSLLHSNLPTTSPTERRLHPRYQISAQTPVAQRQLPIPQPSPAQISKNTVDKMQDDLLRSAQAIGGSSFLTSGAYAKSSVTWDVETTGSDASSNGSPDTDSIEALNPMTTNIPTTTDRGDPSMALLAASGAGTGQTTTSTSSQPQYNFGANSSTLDVLPAPTVSMTYSHFRNYNLPTSSSADTLTIPARHDSQMSSYSYTPDNDGKRLSVDGSSGEATLVSGQRYSPLSQTQTTTCMDNNRPESYGTRNISLHRASSSALNRSF</sequence>
<dbReference type="GO" id="GO:0008270">
    <property type="term" value="F:zinc ion binding"/>
    <property type="evidence" value="ECO:0007669"/>
    <property type="project" value="InterPro"/>
</dbReference>
<dbReference type="EMBL" id="ML996132">
    <property type="protein sequence ID" value="KAF2735728.1"/>
    <property type="molecule type" value="Genomic_DNA"/>
</dbReference>
<evidence type="ECO:0000259" key="3">
    <source>
        <dbReference type="PROSITE" id="PS50048"/>
    </source>
</evidence>
<dbReference type="OrthoDB" id="5394557at2759"/>
<dbReference type="Pfam" id="PF00172">
    <property type="entry name" value="Zn_clus"/>
    <property type="match status" value="1"/>
</dbReference>
<evidence type="ECO:0000313" key="4">
    <source>
        <dbReference type="EMBL" id="KAF2735728.1"/>
    </source>
</evidence>
<feature type="compositionally biased region" description="Polar residues" evidence="2">
    <location>
        <begin position="520"/>
        <end position="538"/>
    </location>
</feature>
<evidence type="ECO:0000256" key="2">
    <source>
        <dbReference type="SAM" id="MobiDB-lite"/>
    </source>
</evidence>
<feature type="region of interest" description="Disordered" evidence="2">
    <location>
        <begin position="359"/>
        <end position="421"/>
    </location>
</feature>
<keyword evidence="5" id="KW-1185">Reference proteome</keyword>
<dbReference type="CDD" id="cd00067">
    <property type="entry name" value="GAL4"/>
    <property type="match status" value="1"/>
</dbReference>
<dbReference type="Proteomes" id="UP000799444">
    <property type="component" value="Unassembled WGS sequence"/>
</dbReference>